<evidence type="ECO:0000256" key="2">
    <source>
        <dbReference type="ARBA" id="ARBA00007783"/>
    </source>
</evidence>
<evidence type="ECO:0000313" key="12">
    <source>
        <dbReference type="Proteomes" id="UP000295244"/>
    </source>
</evidence>
<evidence type="ECO:0000313" key="11">
    <source>
        <dbReference type="EMBL" id="TCJ19958.1"/>
    </source>
</evidence>
<evidence type="ECO:0000259" key="10">
    <source>
        <dbReference type="PROSITE" id="PS51012"/>
    </source>
</evidence>
<feature type="transmembrane region" description="Helical" evidence="9">
    <location>
        <begin position="416"/>
        <end position="435"/>
    </location>
</feature>
<dbReference type="AlphaFoldDB" id="A0A4R1BQU8"/>
<sequence>MRILSSWSRTRAVAVKEFWDLVRQPQLLLLLLLGPVLIMVAFALSFQTENILPRAVVVVEEGSEGEELFREYRDRFTVRTQFQGVLRSVEEADALLRRGETDAVIIIPPEPSETVLQGEQAVLRVHYATINPVFGTTVPNRANGLVLDLNQQIVRAGVTREIENLRQARRQFEEINEIAAQINAAAEALASEEAQGLTAELYTALTSLESTLIVLENEAEGPSEELGTAIDRTREARELVQEFREAQKEGAEEIKARTGALELERALSELGASIGEVPDVPPSVLVNPFRLELENLVAFEPEVVEFYVPGVLGILIQHIAISLASLAIVRERTSGAYEFFEVSPLGPGEILSGKFLTYAGMVLAVNLAVAAALIYSLNIPVQSSYLMVAAVMVLLTVASLGFGFLLSALARSQLQAIQLAMLHLIASGFFAGFLFPLEEMTQPAQGISHFLPATYGIRALQDTMLRGTAISPWDLGGFAAIALVSFALAWLLMRRRKI</sequence>
<evidence type="ECO:0000256" key="6">
    <source>
        <dbReference type="ARBA" id="ARBA00022989"/>
    </source>
</evidence>
<feature type="transmembrane region" description="Helical" evidence="9">
    <location>
        <begin position="355"/>
        <end position="377"/>
    </location>
</feature>
<dbReference type="InterPro" id="IPR047817">
    <property type="entry name" value="ABC2_TM_bact-type"/>
</dbReference>
<keyword evidence="4" id="KW-1003">Cell membrane</keyword>
<accession>A0A4R1BQU8</accession>
<proteinExistence type="inferred from homology"/>
<dbReference type="GO" id="GO:0140359">
    <property type="term" value="F:ABC-type transporter activity"/>
    <property type="evidence" value="ECO:0007669"/>
    <property type="project" value="InterPro"/>
</dbReference>
<dbReference type="PROSITE" id="PS51012">
    <property type="entry name" value="ABC_TM2"/>
    <property type="match status" value="1"/>
</dbReference>
<feature type="transmembrane region" description="Helical" evidence="9">
    <location>
        <begin position="306"/>
        <end position="329"/>
    </location>
</feature>
<keyword evidence="7 9" id="KW-0472">Membrane</keyword>
<dbReference type="GO" id="GO:0005886">
    <property type="term" value="C:plasma membrane"/>
    <property type="evidence" value="ECO:0007669"/>
    <property type="project" value="UniProtKB-SubCell"/>
</dbReference>
<comment type="subcellular location">
    <subcellularLocation>
        <location evidence="1">Cell membrane</location>
        <topology evidence="1">Multi-pass membrane protein</topology>
    </subcellularLocation>
</comment>
<comment type="similarity">
    <text evidence="2">Belongs to the ABC-2 integral membrane protein family.</text>
</comment>
<evidence type="ECO:0000256" key="4">
    <source>
        <dbReference type="ARBA" id="ARBA00022475"/>
    </source>
</evidence>
<evidence type="ECO:0000256" key="8">
    <source>
        <dbReference type="SAM" id="Coils"/>
    </source>
</evidence>
<dbReference type="PANTHER" id="PTHR30294:SF29">
    <property type="entry name" value="MULTIDRUG ABC TRANSPORTER PERMEASE YBHS-RELATED"/>
    <property type="match status" value="1"/>
</dbReference>
<keyword evidence="5 9" id="KW-0812">Transmembrane</keyword>
<dbReference type="OrthoDB" id="5241327at2"/>
<feature type="transmembrane region" description="Helical" evidence="9">
    <location>
        <begin position="475"/>
        <end position="493"/>
    </location>
</feature>
<dbReference type="Gene3D" id="3.40.1710.10">
    <property type="entry name" value="abc type-2 transporter like domain"/>
    <property type="match status" value="1"/>
</dbReference>
<evidence type="ECO:0000256" key="3">
    <source>
        <dbReference type="ARBA" id="ARBA00022448"/>
    </source>
</evidence>
<keyword evidence="8" id="KW-0175">Coiled coil</keyword>
<dbReference type="InterPro" id="IPR013525">
    <property type="entry name" value="ABC2_TM"/>
</dbReference>
<dbReference type="RefSeq" id="WP_132688340.1">
    <property type="nucleotide sequence ID" value="NZ_SKBU01000006.1"/>
</dbReference>
<evidence type="ECO:0000256" key="9">
    <source>
        <dbReference type="SAM" id="Phobius"/>
    </source>
</evidence>
<protein>
    <recommendedName>
        <fullName evidence="10">ABC transmembrane type-2 domain-containing protein</fullName>
    </recommendedName>
</protein>
<keyword evidence="6 9" id="KW-1133">Transmembrane helix</keyword>
<evidence type="ECO:0000256" key="5">
    <source>
        <dbReference type="ARBA" id="ARBA00022692"/>
    </source>
</evidence>
<dbReference type="PANTHER" id="PTHR30294">
    <property type="entry name" value="MEMBRANE COMPONENT OF ABC TRANSPORTER YHHJ-RELATED"/>
    <property type="match status" value="1"/>
</dbReference>
<evidence type="ECO:0000256" key="7">
    <source>
        <dbReference type="ARBA" id="ARBA00023136"/>
    </source>
</evidence>
<feature type="transmembrane region" description="Helical" evidence="9">
    <location>
        <begin position="383"/>
        <end position="409"/>
    </location>
</feature>
<organism evidence="11 12">
    <name type="scientific">Rubrobacter taiwanensis</name>
    <dbReference type="NCBI Taxonomy" id="185139"/>
    <lineage>
        <taxon>Bacteria</taxon>
        <taxon>Bacillati</taxon>
        <taxon>Actinomycetota</taxon>
        <taxon>Rubrobacteria</taxon>
        <taxon>Rubrobacterales</taxon>
        <taxon>Rubrobacteraceae</taxon>
        <taxon>Rubrobacter</taxon>
    </lineage>
</organism>
<dbReference type="Pfam" id="PF12698">
    <property type="entry name" value="ABC2_membrane_3"/>
    <property type="match status" value="1"/>
</dbReference>
<evidence type="ECO:0000256" key="1">
    <source>
        <dbReference type="ARBA" id="ARBA00004651"/>
    </source>
</evidence>
<keyword evidence="12" id="KW-1185">Reference proteome</keyword>
<dbReference type="InterPro" id="IPR051449">
    <property type="entry name" value="ABC-2_transporter_component"/>
</dbReference>
<feature type="coiled-coil region" evidence="8">
    <location>
        <begin position="155"/>
        <end position="195"/>
    </location>
</feature>
<dbReference type="Proteomes" id="UP000295244">
    <property type="component" value="Unassembled WGS sequence"/>
</dbReference>
<comment type="caution">
    <text evidence="11">The sequence shown here is derived from an EMBL/GenBank/DDBJ whole genome shotgun (WGS) entry which is preliminary data.</text>
</comment>
<reference evidence="11 12" key="1">
    <citation type="submission" date="2019-03" db="EMBL/GenBank/DDBJ databases">
        <title>Whole genome sequence of a novel Rubrobacter taiwanensis strain, isolated from Yellowstone National Park.</title>
        <authorList>
            <person name="Freed S."/>
            <person name="Ramaley R.F."/>
            <person name="Kyndt J.A."/>
        </authorList>
    </citation>
    <scope>NUCLEOTIDE SEQUENCE [LARGE SCALE GENOMIC DNA]</scope>
    <source>
        <strain evidence="11 12">Yellowstone</strain>
    </source>
</reference>
<gene>
    <name evidence="11" type="ORF">E0L93_03140</name>
</gene>
<keyword evidence="3" id="KW-0813">Transport</keyword>
<feature type="domain" description="ABC transmembrane type-2" evidence="10">
    <location>
        <begin position="273"/>
        <end position="496"/>
    </location>
</feature>
<name>A0A4R1BQU8_9ACTN</name>
<dbReference type="EMBL" id="SKBU01000006">
    <property type="protein sequence ID" value="TCJ19958.1"/>
    <property type="molecule type" value="Genomic_DNA"/>
</dbReference>